<dbReference type="AlphaFoldDB" id="A0AAD0JQG9"/>
<reference evidence="2 3" key="1">
    <citation type="submission" date="2016-04" db="EMBL/GenBank/DDBJ databases">
        <title>Complete genome sequence of the haloalkaliphilic hydrocarbon-degrading bacterium Dietzia psychralcaliphila ILA-1T, isolated from a drain of a fish product-processing plant.</title>
        <authorList>
            <person name="Zhao J."/>
            <person name="Hu B."/>
            <person name="Geng S."/>
            <person name="Nie Y."/>
            <person name="Tang Y."/>
        </authorList>
    </citation>
    <scope>NUCLEOTIDE SEQUENCE [LARGE SCALE GENOMIC DNA]</scope>
    <source>
        <strain evidence="2 3">ILA-1</strain>
    </source>
</reference>
<dbReference type="GO" id="GO:0005524">
    <property type="term" value="F:ATP binding"/>
    <property type="evidence" value="ECO:0007669"/>
    <property type="project" value="InterPro"/>
</dbReference>
<evidence type="ECO:0000313" key="3">
    <source>
        <dbReference type="Proteomes" id="UP000244903"/>
    </source>
</evidence>
<feature type="domain" description="NERD" evidence="1">
    <location>
        <begin position="12"/>
        <end position="110"/>
    </location>
</feature>
<protein>
    <submittedName>
        <fullName evidence="2">Nuclease</fullName>
    </submittedName>
</protein>
<dbReference type="GO" id="GO:0000725">
    <property type="term" value="P:recombinational repair"/>
    <property type="evidence" value="ECO:0007669"/>
    <property type="project" value="TreeGrafter"/>
</dbReference>
<dbReference type="Pfam" id="PF08378">
    <property type="entry name" value="NERD"/>
    <property type="match status" value="1"/>
</dbReference>
<accession>A0AAD0JQG9</accession>
<dbReference type="KEGG" id="dpc:A6048_06745"/>
<proteinExistence type="predicted"/>
<evidence type="ECO:0000313" key="2">
    <source>
        <dbReference type="EMBL" id="AWH95229.1"/>
    </source>
</evidence>
<evidence type="ECO:0000259" key="1">
    <source>
        <dbReference type="Pfam" id="PF08378"/>
    </source>
</evidence>
<dbReference type="GO" id="GO:0003677">
    <property type="term" value="F:DNA binding"/>
    <property type="evidence" value="ECO:0007669"/>
    <property type="project" value="InterPro"/>
</dbReference>
<dbReference type="InterPro" id="IPR011528">
    <property type="entry name" value="NERD"/>
</dbReference>
<dbReference type="GO" id="GO:0043138">
    <property type="term" value="F:3'-5' DNA helicase activity"/>
    <property type="evidence" value="ECO:0007669"/>
    <property type="project" value="TreeGrafter"/>
</dbReference>
<dbReference type="InterPro" id="IPR027417">
    <property type="entry name" value="P-loop_NTPase"/>
</dbReference>
<dbReference type="Gene3D" id="3.40.50.300">
    <property type="entry name" value="P-loop containing nucleotide triphosphate hydrolases"/>
    <property type="match status" value="1"/>
</dbReference>
<dbReference type="Proteomes" id="UP000244903">
    <property type="component" value="Chromosome"/>
</dbReference>
<dbReference type="InterPro" id="IPR000212">
    <property type="entry name" value="DNA_helicase_UvrD/REP"/>
</dbReference>
<keyword evidence="3" id="KW-1185">Reference proteome</keyword>
<dbReference type="EMBL" id="CP015453">
    <property type="protein sequence ID" value="AWH95229.1"/>
    <property type="molecule type" value="Genomic_DNA"/>
</dbReference>
<name>A0AAD0JQG9_9ACTN</name>
<sequence length="537" mass="59710">MPRVLPDNPVYGHPSEEKVVELLRDQLSDDSLIVVGQRVSTAEKEHEVDVLVAMPGAGIVAIEVKAGSIAIEDGRWRQGTGGKQHTIDPVTQCRDALYALRGYVDADARWPRQFQRWTHMLVFPHASIPDDFAMPDIRRDRIVDRDQLDQIAMIAYRLAQESGPRDRPFLAVDTVNRLAGVLGGRGLPQRDVVARAAENADIADALTREQSVLLRAIDALPRVEIRGGAGSGKTYLALEQARRLSRAGQRVALICYSHGLAGYLKRVTSGWRRREQPAYVGEFHALGVEWGAPVGPDERVRSEQTVRWWEEELPRLMAELADELPDGKRFDAVIVDEAQDFADSWWRPVIGALRDREHGRLMIVGDAGQSVFQRTGRPPVDLVPLVLDHNLRNTRQIASAFLPLVGQRMELRGGSGPDVRYVEVPEGADPVAIGDDEAVRLLDEGWEPRDVALLTTGSRHPMQVELQDGGNDAYWETFWSGEDIFYGHVLGFKGLERRAVVLVCNHHDGMDRVRERVYVGLSRATDELVVVGASGTG</sequence>
<dbReference type="RefSeq" id="WP_107748366.1">
    <property type="nucleotide sequence ID" value="NZ_CP015453.1"/>
</dbReference>
<organism evidence="2 3">
    <name type="scientific">Dietzia psychralcaliphila</name>
    <dbReference type="NCBI Taxonomy" id="139021"/>
    <lineage>
        <taxon>Bacteria</taxon>
        <taxon>Bacillati</taxon>
        <taxon>Actinomycetota</taxon>
        <taxon>Actinomycetes</taxon>
        <taxon>Mycobacteriales</taxon>
        <taxon>Dietziaceae</taxon>
        <taxon>Dietzia</taxon>
    </lineage>
</organism>
<dbReference type="SUPFAM" id="SSF52540">
    <property type="entry name" value="P-loop containing nucleoside triphosphate hydrolases"/>
    <property type="match status" value="1"/>
</dbReference>
<dbReference type="PANTHER" id="PTHR11070">
    <property type="entry name" value="UVRD / RECB / PCRA DNA HELICASE FAMILY MEMBER"/>
    <property type="match status" value="1"/>
</dbReference>
<gene>
    <name evidence="2" type="ORF">A6048_06745</name>
</gene>
<dbReference type="PANTHER" id="PTHR11070:SF2">
    <property type="entry name" value="ATP-DEPENDENT DNA HELICASE SRS2"/>
    <property type="match status" value="1"/>
</dbReference>
<dbReference type="Pfam" id="PF13245">
    <property type="entry name" value="AAA_19"/>
    <property type="match status" value="1"/>
</dbReference>